<accession>A0ABR4HRS6</accession>
<gene>
    <name evidence="2" type="ORF">BJX63DRAFT_82962</name>
</gene>
<proteinExistence type="predicted"/>
<dbReference type="EMBL" id="JBFXLT010000015">
    <property type="protein sequence ID" value="KAL2818057.1"/>
    <property type="molecule type" value="Genomic_DNA"/>
</dbReference>
<keyword evidence="3" id="KW-1185">Reference proteome</keyword>
<sequence>MNNERQSQAVTGHDTSVSNSHAHMPSPRLPSYLSSVEPKIACHKHRPGFPPVKIPPIMLPGILRLGRRRTPETQRPKSGFSGLSGMLIVINRNPYKGAILDAARLLLLSVSPPSTLTPVSEPGDICDATDRQGLWYTENCTPNCDRLIAWG</sequence>
<reference evidence="2 3" key="1">
    <citation type="submission" date="2024-07" db="EMBL/GenBank/DDBJ databases">
        <title>Section-level genome sequencing and comparative genomics of Aspergillus sections Usti and Cavernicolus.</title>
        <authorList>
            <consortium name="Lawrence Berkeley National Laboratory"/>
            <person name="Nybo J.L."/>
            <person name="Vesth T.C."/>
            <person name="Theobald S."/>
            <person name="Frisvad J.C."/>
            <person name="Larsen T.O."/>
            <person name="Kjaerboelling I."/>
            <person name="Rothschild-Mancinelli K."/>
            <person name="Lyhne E.K."/>
            <person name="Kogle M.E."/>
            <person name="Barry K."/>
            <person name="Clum A."/>
            <person name="Na H."/>
            <person name="Ledsgaard L."/>
            <person name="Lin J."/>
            <person name="Lipzen A."/>
            <person name="Kuo A."/>
            <person name="Riley R."/>
            <person name="Mondo S."/>
            <person name="Labutti K."/>
            <person name="Haridas S."/>
            <person name="Pangalinan J."/>
            <person name="Salamov A.A."/>
            <person name="Simmons B.A."/>
            <person name="Magnuson J.K."/>
            <person name="Chen J."/>
            <person name="Drula E."/>
            <person name="Henrissat B."/>
            <person name="Wiebenga A."/>
            <person name="Lubbers R.J."/>
            <person name="Gomes A.C."/>
            <person name="Makela M.R."/>
            <person name="Stajich J."/>
            <person name="Grigoriev I.V."/>
            <person name="Mortensen U.H."/>
            <person name="De Vries R.P."/>
            <person name="Baker S.E."/>
            <person name="Andersen M.R."/>
        </authorList>
    </citation>
    <scope>NUCLEOTIDE SEQUENCE [LARGE SCALE GENOMIC DNA]</scope>
    <source>
        <strain evidence="2 3">CBS 588.65</strain>
    </source>
</reference>
<feature type="compositionally biased region" description="Polar residues" evidence="1">
    <location>
        <begin position="1"/>
        <end position="21"/>
    </location>
</feature>
<evidence type="ECO:0000256" key="1">
    <source>
        <dbReference type="SAM" id="MobiDB-lite"/>
    </source>
</evidence>
<feature type="region of interest" description="Disordered" evidence="1">
    <location>
        <begin position="1"/>
        <end position="29"/>
    </location>
</feature>
<evidence type="ECO:0000313" key="3">
    <source>
        <dbReference type="Proteomes" id="UP001610334"/>
    </source>
</evidence>
<protein>
    <submittedName>
        <fullName evidence="2">Uncharacterized protein</fullName>
    </submittedName>
</protein>
<comment type="caution">
    <text evidence="2">The sequence shown here is derived from an EMBL/GenBank/DDBJ whole genome shotgun (WGS) entry which is preliminary data.</text>
</comment>
<dbReference type="Proteomes" id="UP001610334">
    <property type="component" value="Unassembled WGS sequence"/>
</dbReference>
<evidence type="ECO:0000313" key="2">
    <source>
        <dbReference type="EMBL" id="KAL2818057.1"/>
    </source>
</evidence>
<organism evidence="2 3">
    <name type="scientific">Aspergillus granulosus</name>
    <dbReference type="NCBI Taxonomy" id="176169"/>
    <lineage>
        <taxon>Eukaryota</taxon>
        <taxon>Fungi</taxon>
        <taxon>Dikarya</taxon>
        <taxon>Ascomycota</taxon>
        <taxon>Pezizomycotina</taxon>
        <taxon>Eurotiomycetes</taxon>
        <taxon>Eurotiomycetidae</taxon>
        <taxon>Eurotiales</taxon>
        <taxon>Aspergillaceae</taxon>
        <taxon>Aspergillus</taxon>
        <taxon>Aspergillus subgen. Nidulantes</taxon>
    </lineage>
</organism>
<name>A0ABR4HRS6_9EURO</name>